<dbReference type="EMBL" id="VSRR010015129">
    <property type="protein sequence ID" value="MPC57841.1"/>
    <property type="molecule type" value="Genomic_DNA"/>
</dbReference>
<organism evidence="1 2">
    <name type="scientific">Portunus trituberculatus</name>
    <name type="common">Swimming crab</name>
    <name type="synonym">Neptunus trituberculatus</name>
    <dbReference type="NCBI Taxonomy" id="210409"/>
    <lineage>
        <taxon>Eukaryota</taxon>
        <taxon>Metazoa</taxon>
        <taxon>Ecdysozoa</taxon>
        <taxon>Arthropoda</taxon>
        <taxon>Crustacea</taxon>
        <taxon>Multicrustacea</taxon>
        <taxon>Malacostraca</taxon>
        <taxon>Eumalacostraca</taxon>
        <taxon>Eucarida</taxon>
        <taxon>Decapoda</taxon>
        <taxon>Pleocyemata</taxon>
        <taxon>Brachyura</taxon>
        <taxon>Eubrachyura</taxon>
        <taxon>Portunoidea</taxon>
        <taxon>Portunidae</taxon>
        <taxon>Portuninae</taxon>
        <taxon>Portunus</taxon>
    </lineage>
</organism>
<protein>
    <submittedName>
        <fullName evidence="1">Uncharacterized protein</fullName>
    </submittedName>
</protein>
<name>A0A5B7GCV0_PORTR</name>
<sequence length="98" mass="10959">MAARSCVGCKRCLRGEALEPHSRCVSCRPAMCSAEDRCSECSHLSLLQFQAYVKVAEKCSAKENKRAKSGGFSEKRSRWQEPAFEAPWASRFVAVDRV</sequence>
<evidence type="ECO:0000313" key="1">
    <source>
        <dbReference type="EMBL" id="MPC57841.1"/>
    </source>
</evidence>
<dbReference type="Proteomes" id="UP000324222">
    <property type="component" value="Unassembled WGS sequence"/>
</dbReference>
<gene>
    <name evidence="1" type="ORF">E2C01_051828</name>
</gene>
<evidence type="ECO:0000313" key="2">
    <source>
        <dbReference type="Proteomes" id="UP000324222"/>
    </source>
</evidence>
<proteinExistence type="predicted"/>
<keyword evidence="2" id="KW-1185">Reference proteome</keyword>
<dbReference type="AlphaFoldDB" id="A0A5B7GCV0"/>
<accession>A0A5B7GCV0</accession>
<comment type="caution">
    <text evidence="1">The sequence shown here is derived from an EMBL/GenBank/DDBJ whole genome shotgun (WGS) entry which is preliminary data.</text>
</comment>
<reference evidence="1 2" key="1">
    <citation type="submission" date="2019-05" db="EMBL/GenBank/DDBJ databases">
        <title>Another draft genome of Portunus trituberculatus and its Hox gene families provides insights of decapod evolution.</title>
        <authorList>
            <person name="Jeong J.-H."/>
            <person name="Song I."/>
            <person name="Kim S."/>
            <person name="Choi T."/>
            <person name="Kim D."/>
            <person name="Ryu S."/>
            <person name="Kim W."/>
        </authorList>
    </citation>
    <scope>NUCLEOTIDE SEQUENCE [LARGE SCALE GENOMIC DNA]</scope>
    <source>
        <tissue evidence="1">Muscle</tissue>
    </source>
</reference>